<dbReference type="EMBL" id="PYGE01000001">
    <property type="protein sequence ID" value="PSL08137.1"/>
    <property type="molecule type" value="Genomic_DNA"/>
</dbReference>
<reference evidence="1 2" key="1">
    <citation type="submission" date="2018-03" db="EMBL/GenBank/DDBJ databases">
        <title>Genomic Encyclopedia of Archaeal and Bacterial Type Strains, Phase II (KMG-II): from individual species to whole genera.</title>
        <authorList>
            <person name="Goeker M."/>
        </authorList>
    </citation>
    <scope>NUCLEOTIDE SEQUENCE [LARGE SCALE GENOMIC DNA]</scope>
    <source>
        <strain evidence="1 2">DSM 45211</strain>
    </source>
</reference>
<dbReference type="OrthoDB" id="9808668at2"/>
<comment type="caution">
    <text evidence="1">The sequence shown here is derived from an EMBL/GenBank/DDBJ whole genome shotgun (WGS) entry which is preliminary data.</text>
</comment>
<evidence type="ECO:0000313" key="2">
    <source>
        <dbReference type="Proteomes" id="UP000243528"/>
    </source>
</evidence>
<accession>A0A2P8EF88</accession>
<dbReference type="InterPro" id="IPR058120">
    <property type="entry name" value="MADS7"/>
</dbReference>
<dbReference type="AlphaFoldDB" id="A0A2P8EF88"/>
<dbReference type="Proteomes" id="UP000243528">
    <property type="component" value="Unassembled WGS sequence"/>
</dbReference>
<proteinExistence type="predicted"/>
<organism evidence="1 2">
    <name type="scientific">Haloactinopolyspora alba</name>
    <dbReference type="NCBI Taxonomy" id="648780"/>
    <lineage>
        <taxon>Bacteria</taxon>
        <taxon>Bacillati</taxon>
        <taxon>Actinomycetota</taxon>
        <taxon>Actinomycetes</taxon>
        <taxon>Jiangellales</taxon>
        <taxon>Jiangellaceae</taxon>
        <taxon>Haloactinopolyspora</taxon>
    </lineage>
</organism>
<sequence>MALDSKDRAFRCDAISRIDYKTLAMDRVLTAFLARLWHGGVTSRMRRATDLDVNAYLELLVDDKTGRFDGFADNEDVTRRWVATHLLDLVNRGRVSEAVAGPRPLHGFAYRLRNTFRSRPYGADEQLYELLAVNDIALKALREFFFSDIDPTTGEAVPGPDIDVESQALLSMVEATQGKAQDRAENSSRREQKQLCRQPAELLGEDVLRLLLHRNFMPRTVLVEHLKILLSFHLALYHLRMFKLVPAAVRDGAVDNACVGGYKHDEQCRFRPQLFVDVAGSEGELPAEYAVKSAATWYGRLPQFVRGTFAVLKLTDFAKDLHRQGKYAMPGKGDLAAADAIALLDKKYEADREVFFDMRVRRILDEEEEPLAPELQTIIDLGLSRFDTYLELIMHYRGAFQRKYLVDCLDSMFLKGRPGELLTQPRGSTGVRRFVLDSRLLEVLLQVCLVQPDASGQMRTRPMRVDEVLETLQTRYGLYIDTLPTEDGFHGPDLPDQAAVRANTAAFVDRLREIGYYRDLSDAYLAQTVTPRFTIGAHLERSQSWLPPRSG</sequence>
<name>A0A2P8EF88_9ACTN</name>
<dbReference type="RefSeq" id="WP_106535232.1">
    <property type="nucleotide sequence ID" value="NZ_ML142897.1"/>
</dbReference>
<gene>
    <name evidence="1" type="ORF">CLV30_101104</name>
</gene>
<evidence type="ECO:0000313" key="1">
    <source>
        <dbReference type="EMBL" id="PSL08137.1"/>
    </source>
</evidence>
<keyword evidence="2" id="KW-1185">Reference proteome</keyword>
<dbReference type="NCBIfam" id="NF047733">
    <property type="entry name" value="antiphage_MADS7"/>
    <property type="match status" value="1"/>
</dbReference>
<protein>
    <submittedName>
        <fullName evidence="1">Uncharacterized protein</fullName>
    </submittedName>
</protein>
<dbReference type="Pfam" id="PF26611">
    <property type="entry name" value="MAD7"/>
    <property type="match status" value="1"/>
</dbReference>